<sequence length="1379" mass="155575">MGSRLSINLVFLVLVTALPSVCFADIPLLTNQYSVKKLTAEDGFVSSEIYSIIQDDQGMLWFGTAENGVMRYDGRKVTLFEFDSESDNGLSHNDAGNLMLDQDGIIWIGTWGGGASRYNPKTGQFENFFHDVNKPDSISANRIQSLFHDLNGTIWLGSYDGGLNKYLTTDKFEHIKKATQTTAGLSHNRIWGIENQGTDSLWVATSYGLNLYNKKNNTFEYFFPDPQNKTPTGANEIRHVLKSSQGVIYVGTQKGPFILDPITKTFRKIGLVKGEHLGQVNSMIEDHEGYIWFVTSRGVFRRDERTDGIMKLDLEYSSGARIIFEDSANIIWITNELHGIFKLVPHRKFKSIDSAELTAPNEIVADHQGDILIANSNSKLFKWDTSERKLEALTNEVFSQEYGFDPNRLLEQPVLYLDDSNIVWIAQDDGLAKFDLNTNQLELITYPRDQENYEQFREIRALSIDKQGNLWIGTYKNGIYIYNVSSQKFRHLGEEYGLSHPEVLTIYKDKSQNMWVGTGDGINLWLDERQLFQPFVNNKQSPNSLLGSIVQDIYETHDGEIWIATQQGLNLYKLSENQFVHFSTKNGLPSNLIRSISDDEQGNLWLTTNKGITKFSPSSGKIVNFDSQNGLLGLNYYPNSLIKGEQNLLFTNSQRGIEYFSTRAQQSTFKEPSLVLTGFNKMGLPIQLDKPYSYVTDIYVSYLDYIFSFEFSVLDFHSPNKNLYAYKLEGYDDNWIEIGNRNTASFTNLDGGTYQFQVKATNSSGEWGNNILSVNVHVSPPPWKTWWAYSTYTFIVLSSIFLVVYLRTKLQKMEIRRQKQFVVQLEKQVSEKTASLETQARKLEGALKKAEEATRLKSEFLANMSHEIRTPMNGVIGMLELLKNSGLSSEQSHSVNIASTSAHSLLTLINDILDFSKIEADKLELEFVDFDIRLLLEHLSESMALAAQEKGVSIILDFADIKTPMVKSDPGRIRQIVTNIVSNAIKFTERGEILITASVHQSSTPYHYDFICAVSDTGIGIPKEKLPTLFDSFIQVDASTTRKYGGTGLGLSITKKLCQLLGGDVTVTSTVGVGSCFKVNCLLKQSYEDNPKVFSLASMDITALLVDAISSSNHAIRKQLESWGVTVYEASNADQALRLIAKTSIDIVLFNKRLPGLSGELMAKEIKKKNQSIKLVMMTRLNEQYETIANSSIELDGYYTKPTTKKDLIKALATVNNDIQSFIQISAKEEQKPPTQDKRKFDTQTRVLLVEDNKVNQMVAMRILDSLGLTTEIAENGVEALKMLKAEDNKQNLYSIVLMDCQMPLMDGYETTRNIRSSKEDEQVASIPIIAMTANAMQGDRQKCLDAGMDDYITKPIETDKIYKKIKYWLEKKSGTPTD</sequence>
<dbReference type="Gene3D" id="1.10.287.130">
    <property type="match status" value="1"/>
</dbReference>
<evidence type="ECO:0000256" key="5">
    <source>
        <dbReference type="ARBA" id="ARBA00022553"/>
    </source>
</evidence>
<evidence type="ECO:0000256" key="12">
    <source>
        <dbReference type="ARBA" id="ARBA00023012"/>
    </source>
</evidence>
<dbReference type="InterPro" id="IPR004358">
    <property type="entry name" value="Sig_transdc_His_kin-like_C"/>
</dbReference>
<feature type="domain" description="Response regulatory" evidence="16">
    <location>
        <begin position="1102"/>
        <end position="1216"/>
    </location>
</feature>
<dbReference type="GO" id="GO:0005524">
    <property type="term" value="F:ATP binding"/>
    <property type="evidence" value="ECO:0007669"/>
    <property type="project" value="UniProtKB-KW"/>
</dbReference>
<dbReference type="PATRIC" id="fig|1365248.3.peg.3269"/>
<keyword evidence="11" id="KW-1133">Transmembrane helix</keyword>
<dbReference type="Proteomes" id="UP000076486">
    <property type="component" value="Unassembled WGS sequence"/>
</dbReference>
<feature type="domain" description="Response regulatory" evidence="16">
    <location>
        <begin position="1246"/>
        <end position="1370"/>
    </location>
</feature>
<dbReference type="Pfam" id="PF07494">
    <property type="entry name" value="Reg_prop"/>
    <property type="match status" value="6"/>
</dbReference>
<dbReference type="FunFam" id="3.30.565.10:FF:000010">
    <property type="entry name" value="Sensor histidine kinase RcsC"/>
    <property type="match status" value="1"/>
</dbReference>
<dbReference type="PRINTS" id="PR00344">
    <property type="entry name" value="BCTRLSENSOR"/>
</dbReference>
<keyword evidence="6" id="KW-0808">Transferase</keyword>
<comment type="caution">
    <text evidence="17">The sequence shown here is derived from an EMBL/GenBank/DDBJ whole genome shotgun (WGS) entry which is preliminary data.</text>
</comment>
<dbReference type="CDD" id="cd00146">
    <property type="entry name" value="PKD"/>
    <property type="match status" value="1"/>
</dbReference>
<evidence type="ECO:0000256" key="8">
    <source>
        <dbReference type="ARBA" id="ARBA00022741"/>
    </source>
</evidence>
<evidence type="ECO:0000259" key="16">
    <source>
        <dbReference type="PROSITE" id="PS50110"/>
    </source>
</evidence>
<evidence type="ECO:0000256" key="13">
    <source>
        <dbReference type="ARBA" id="ARBA00023136"/>
    </source>
</evidence>
<dbReference type="InterPro" id="IPR001789">
    <property type="entry name" value="Sig_transdc_resp-reg_receiver"/>
</dbReference>
<dbReference type="SUPFAM" id="SSF55874">
    <property type="entry name" value="ATPase domain of HSP90 chaperone/DNA topoisomerase II/histidine kinase"/>
    <property type="match status" value="1"/>
</dbReference>
<dbReference type="RefSeq" id="WP_081221208.1">
    <property type="nucleotide sequence ID" value="NZ_AUYC01000035.1"/>
</dbReference>
<evidence type="ECO:0000256" key="11">
    <source>
        <dbReference type="ARBA" id="ARBA00022989"/>
    </source>
</evidence>
<evidence type="ECO:0000256" key="1">
    <source>
        <dbReference type="ARBA" id="ARBA00000085"/>
    </source>
</evidence>
<dbReference type="InterPro" id="IPR011006">
    <property type="entry name" value="CheY-like_superfamily"/>
</dbReference>
<keyword evidence="8" id="KW-0547">Nucleotide-binding</keyword>
<dbReference type="InterPro" id="IPR011110">
    <property type="entry name" value="Reg_prop"/>
</dbReference>
<dbReference type="SUPFAM" id="SSF50998">
    <property type="entry name" value="Quinoprotein alcohol dehydrogenase-like"/>
    <property type="match status" value="1"/>
</dbReference>
<dbReference type="Pfam" id="PF00512">
    <property type="entry name" value="HisKA"/>
    <property type="match status" value="1"/>
</dbReference>
<feature type="domain" description="Histidine kinase" evidence="15">
    <location>
        <begin position="863"/>
        <end position="1085"/>
    </location>
</feature>
<feature type="modified residue" description="4-aspartylphosphate" evidence="14">
    <location>
        <position position="1300"/>
    </location>
</feature>
<accession>A0A167K275</accession>
<dbReference type="FunFam" id="1.10.287.130:FF:000003">
    <property type="entry name" value="Histidine kinase"/>
    <property type="match status" value="1"/>
</dbReference>
<dbReference type="SUPFAM" id="SSF63829">
    <property type="entry name" value="Calcium-dependent phosphotriesterase"/>
    <property type="match status" value="1"/>
</dbReference>
<keyword evidence="5 14" id="KW-0597">Phosphoprotein</keyword>
<dbReference type="CDD" id="cd17546">
    <property type="entry name" value="REC_hyHK_CKI1_RcsC-like"/>
    <property type="match status" value="1"/>
</dbReference>
<dbReference type="SMART" id="SM00388">
    <property type="entry name" value="HisKA"/>
    <property type="match status" value="1"/>
</dbReference>
<dbReference type="EMBL" id="AUYC01000035">
    <property type="protein sequence ID" value="KZN62018.1"/>
    <property type="molecule type" value="Genomic_DNA"/>
</dbReference>
<dbReference type="CDD" id="cd16922">
    <property type="entry name" value="HATPase_EvgS-ArcB-TorS-like"/>
    <property type="match status" value="1"/>
</dbReference>
<dbReference type="SUPFAM" id="SSF47384">
    <property type="entry name" value="Homodimeric domain of signal transducing histidine kinase"/>
    <property type="match status" value="1"/>
</dbReference>
<proteinExistence type="predicted"/>
<evidence type="ECO:0000256" key="3">
    <source>
        <dbReference type="ARBA" id="ARBA00012438"/>
    </source>
</evidence>
<dbReference type="Gene3D" id="3.30.565.10">
    <property type="entry name" value="Histidine kinase-like ATPase, C-terminal domain"/>
    <property type="match status" value="1"/>
</dbReference>
<dbReference type="Pfam" id="PF07495">
    <property type="entry name" value="Y_Y_Y"/>
    <property type="match status" value="1"/>
</dbReference>
<dbReference type="PROSITE" id="PS50109">
    <property type="entry name" value="HIS_KIN"/>
    <property type="match status" value="1"/>
</dbReference>
<evidence type="ECO:0000256" key="2">
    <source>
        <dbReference type="ARBA" id="ARBA00004651"/>
    </source>
</evidence>
<evidence type="ECO:0000256" key="4">
    <source>
        <dbReference type="ARBA" id="ARBA00022475"/>
    </source>
</evidence>
<comment type="catalytic activity">
    <reaction evidence="1">
        <text>ATP + protein L-histidine = ADP + protein N-phospho-L-histidine.</text>
        <dbReference type="EC" id="2.7.13.3"/>
    </reaction>
</comment>
<evidence type="ECO:0000256" key="6">
    <source>
        <dbReference type="ARBA" id="ARBA00022679"/>
    </source>
</evidence>
<dbReference type="Gene3D" id="2.60.40.10">
    <property type="entry name" value="Immunoglobulins"/>
    <property type="match status" value="1"/>
</dbReference>
<evidence type="ECO:0000313" key="18">
    <source>
        <dbReference type="Proteomes" id="UP000076486"/>
    </source>
</evidence>
<keyword evidence="9" id="KW-0418">Kinase</keyword>
<dbReference type="PROSITE" id="PS50110">
    <property type="entry name" value="RESPONSE_REGULATORY"/>
    <property type="match status" value="2"/>
</dbReference>
<gene>
    <name evidence="17" type="ORF">N473_20970</name>
</gene>
<organism evidence="17 18">
    <name type="scientific">Pseudoalteromonas luteoviolacea CPMOR-1</name>
    <dbReference type="NCBI Taxonomy" id="1365248"/>
    <lineage>
        <taxon>Bacteria</taxon>
        <taxon>Pseudomonadati</taxon>
        <taxon>Pseudomonadota</taxon>
        <taxon>Gammaproteobacteria</taxon>
        <taxon>Alteromonadales</taxon>
        <taxon>Pseudoalteromonadaceae</taxon>
        <taxon>Pseudoalteromonas</taxon>
    </lineage>
</organism>
<dbReference type="CDD" id="cd00082">
    <property type="entry name" value="HisKA"/>
    <property type="match status" value="1"/>
</dbReference>
<evidence type="ECO:0000256" key="9">
    <source>
        <dbReference type="ARBA" id="ARBA00022777"/>
    </source>
</evidence>
<comment type="caution">
    <text evidence="14">Lacks conserved residue(s) required for the propagation of feature annotation.</text>
</comment>
<evidence type="ECO:0000256" key="14">
    <source>
        <dbReference type="PROSITE-ProRule" id="PRU00169"/>
    </source>
</evidence>
<dbReference type="EC" id="2.7.13.3" evidence="3"/>
<dbReference type="GO" id="GO:0000155">
    <property type="term" value="F:phosphorelay sensor kinase activity"/>
    <property type="evidence" value="ECO:0007669"/>
    <property type="project" value="InterPro"/>
</dbReference>
<dbReference type="Gene3D" id="3.40.50.2300">
    <property type="match status" value="2"/>
</dbReference>
<evidence type="ECO:0000259" key="15">
    <source>
        <dbReference type="PROSITE" id="PS50109"/>
    </source>
</evidence>
<comment type="subcellular location">
    <subcellularLocation>
        <location evidence="2">Cell membrane</location>
        <topology evidence="2">Multi-pass membrane protein</topology>
    </subcellularLocation>
</comment>
<evidence type="ECO:0000256" key="10">
    <source>
        <dbReference type="ARBA" id="ARBA00022840"/>
    </source>
</evidence>
<dbReference type="InterPro" id="IPR011123">
    <property type="entry name" value="Y_Y_Y"/>
</dbReference>
<dbReference type="PANTHER" id="PTHR45339">
    <property type="entry name" value="HYBRID SIGNAL TRANSDUCTION HISTIDINE KINASE J"/>
    <property type="match status" value="1"/>
</dbReference>
<dbReference type="CDD" id="cd00156">
    <property type="entry name" value="REC"/>
    <property type="match status" value="1"/>
</dbReference>
<protein>
    <recommendedName>
        <fullName evidence="3">histidine kinase</fullName>
        <ecNumber evidence="3">2.7.13.3</ecNumber>
    </recommendedName>
</protein>
<keyword evidence="13" id="KW-0472">Membrane</keyword>
<dbReference type="InterPro" id="IPR003594">
    <property type="entry name" value="HATPase_dom"/>
</dbReference>
<dbReference type="SMART" id="SM00387">
    <property type="entry name" value="HATPase_c"/>
    <property type="match status" value="1"/>
</dbReference>
<keyword evidence="4" id="KW-1003">Cell membrane</keyword>
<dbReference type="InterPro" id="IPR036097">
    <property type="entry name" value="HisK_dim/P_sf"/>
</dbReference>
<evidence type="ECO:0000256" key="7">
    <source>
        <dbReference type="ARBA" id="ARBA00022692"/>
    </source>
</evidence>
<name>A0A167K275_9GAMM</name>
<dbReference type="InterPro" id="IPR003661">
    <property type="entry name" value="HisK_dim/P_dom"/>
</dbReference>
<dbReference type="InterPro" id="IPR013783">
    <property type="entry name" value="Ig-like_fold"/>
</dbReference>
<dbReference type="Pfam" id="PF00072">
    <property type="entry name" value="Response_reg"/>
    <property type="match status" value="2"/>
</dbReference>
<dbReference type="PANTHER" id="PTHR45339:SF1">
    <property type="entry name" value="HYBRID SIGNAL TRANSDUCTION HISTIDINE KINASE J"/>
    <property type="match status" value="1"/>
</dbReference>
<keyword evidence="7" id="KW-0812">Transmembrane</keyword>
<dbReference type="SMART" id="SM00448">
    <property type="entry name" value="REC"/>
    <property type="match status" value="2"/>
</dbReference>
<dbReference type="InterPro" id="IPR015943">
    <property type="entry name" value="WD40/YVTN_repeat-like_dom_sf"/>
</dbReference>
<reference evidence="17 18" key="1">
    <citation type="submission" date="2013-07" db="EMBL/GenBank/DDBJ databases">
        <title>Comparative Genomic and Metabolomic Analysis of Twelve Strains of Pseudoalteromonas luteoviolacea.</title>
        <authorList>
            <person name="Vynne N.G."/>
            <person name="Mansson M."/>
            <person name="Gram L."/>
        </authorList>
    </citation>
    <scope>NUCLEOTIDE SEQUENCE [LARGE SCALE GENOMIC DNA]</scope>
    <source>
        <strain evidence="17 18">CPMOR-1</strain>
    </source>
</reference>
<dbReference type="Pfam" id="PF02518">
    <property type="entry name" value="HATPase_c"/>
    <property type="match status" value="1"/>
</dbReference>
<keyword evidence="10" id="KW-0067">ATP-binding</keyword>
<dbReference type="InterPro" id="IPR005467">
    <property type="entry name" value="His_kinase_dom"/>
</dbReference>
<dbReference type="Gene3D" id="2.130.10.10">
    <property type="entry name" value="YVTN repeat-like/Quinoprotein amine dehydrogenase"/>
    <property type="match status" value="2"/>
</dbReference>
<dbReference type="GO" id="GO:0005886">
    <property type="term" value="C:plasma membrane"/>
    <property type="evidence" value="ECO:0007669"/>
    <property type="project" value="UniProtKB-SubCell"/>
</dbReference>
<keyword evidence="12" id="KW-0902">Two-component regulatory system</keyword>
<dbReference type="InterPro" id="IPR036890">
    <property type="entry name" value="HATPase_C_sf"/>
</dbReference>
<dbReference type="SUPFAM" id="SSF52172">
    <property type="entry name" value="CheY-like"/>
    <property type="match status" value="2"/>
</dbReference>
<dbReference type="InterPro" id="IPR011047">
    <property type="entry name" value="Quinoprotein_ADH-like_sf"/>
</dbReference>
<evidence type="ECO:0000313" key="17">
    <source>
        <dbReference type="EMBL" id="KZN62018.1"/>
    </source>
</evidence>